<evidence type="ECO:0000313" key="6">
    <source>
        <dbReference type="Proteomes" id="UP000792457"/>
    </source>
</evidence>
<keyword evidence="6" id="KW-1185">Reference proteome</keyword>
<dbReference type="InterPro" id="IPR011598">
    <property type="entry name" value="bHLH_dom"/>
</dbReference>
<feature type="compositionally biased region" description="Pro residues" evidence="3">
    <location>
        <begin position="210"/>
        <end position="223"/>
    </location>
</feature>
<feature type="compositionally biased region" description="Polar residues" evidence="3">
    <location>
        <begin position="243"/>
        <end position="261"/>
    </location>
</feature>
<accession>A0A8K0K7H8</accession>
<keyword evidence="2" id="KW-0238">DNA-binding</keyword>
<dbReference type="InterPro" id="IPR036638">
    <property type="entry name" value="HLH_DNA-bd_sf"/>
</dbReference>
<gene>
    <name evidence="5" type="ORF">J437_LFUL009901</name>
</gene>
<dbReference type="EMBL" id="KZ308424">
    <property type="protein sequence ID" value="KAG8229298.1"/>
    <property type="molecule type" value="Genomic_DNA"/>
</dbReference>
<feature type="domain" description="BHLH" evidence="4">
    <location>
        <begin position="80"/>
        <end position="155"/>
    </location>
</feature>
<dbReference type="GO" id="GO:0000977">
    <property type="term" value="F:RNA polymerase II transcription regulatory region sequence-specific DNA binding"/>
    <property type="evidence" value="ECO:0007669"/>
    <property type="project" value="TreeGrafter"/>
</dbReference>
<reference evidence="5" key="1">
    <citation type="submission" date="2013-04" db="EMBL/GenBank/DDBJ databases">
        <authorList>
            <person name="Qu J."/>
            <person name="Murali S.C."/>
            <person name="Bandaranaike D."/>
            <person name="Bellair M."/>
            <person name="Blankenburg K."/>
            <person name="Chao H."/>
            <person name="Dinh H."/>
            <person name="Doddapaneni H."/>
            <person name="Downs B."/>
            <person name="Dugan-Rocha S."/>
            <person name="Elkadiri S."/>
            <person name="Gnanaolivu R.D."/>
            <person name="Hernandez B."/>
            <person name="Javaid M."/>
            <person name="Jayaseelan J.C."/>
            <person name="Lee S."/>
            <person name="Li M."/>
            <person name="Ming W."/>
            <person name="Munidasa M."/>
            <person name="Muniz J."/>
            <person name="Nguyen L."/>
            <person name="Ongeri F."/>
            <person name="Osuji N."/>
            <person name="Pu L.-L."/>
            <person name="Puazo M."/>
            <person name="Qu C."/>
            <person name="Quiroz J."/>
            <person name="Raj R."/>
            <person name="Weissenberger G."/>
            <person name="Xin Y."/>
            <person name="Zou X."/>
            <person name="Han Y."/>
            <person name="Richards S."/>
            <person name="Worley K."/>
            <person name="Muzny D."/>
            <person name="Gibbs R."/>
        </authorList>
    </citation>
    <scope>NUCLEOTIDE SEQUENCE</scope>
    <source>
        <strain evidence="5">Sampled in the wild</strain>
    </source>
</reference>
<feature type="compositionally biased region" description="Low complexity" evidence="3">
    <location>
        <begin position="170"/>
        <end position="184"/>
    </location>
</feature>
<dbReference type="GO" id="GO:0090575">
    <property type="term" value="C:RNA polymerase II transcription regulator complex"/>
    <property type="evidence" value="ECO:0007669"/>
    <property type="project" value="TreeGrafter"/>
</dbReference>
<dbReference type="SMART" id="SM00353">
    <property type="entry name" value="HLH"/>
    <property type="match status" value="1"/>
</dbReference>
<name>A0A8K0K7H8_LADFU</name>
<reference evidence="5" key="2">
    <citation type="submission" date="2017-10" db="EMBL/GenBank/DDBJ databases">
        <title>Ladona fulva Genome sequencing and assembly.</title>
        <authorList>
            <person name="Murali S."/>
            <person name="Richards S."/>
            <person name="Bandaranaike D."/>
            <person name="Bellair M."/>
            <person name="Blankenburg K."/>
            <person name="Chao H."/>
            <person name="Dinh H."/>
            <person name="Doddapaneni H."/>
            <person name="Dugan-Rocha S."/>
            <person name="Elkadiri S."/>
            <person name="Gnanaolivu R."/>
            <person name="Hernandez B."/>
            <person name="Skinner E."/>
            <person name="Javaid M."/>
            <person name="Lee S."/>
            <person name="Li M."/>
            <person name="Ming W."/>
            <person name="Munidasa M."/>
            <person name="Muniz J."/>
            <person name="Nguyen L."/>
            <person name="Hughes D."/>
            <person name="Osuji N."/>
            <person name="Pu L.-L."/>
            <person name="Puazo M."/>
            <person name="Qu C."/>
            <person name="Quiroz J."/>
            <person name="Raj R."/>
            <person name="Weissenberger G."/>
            <person name="Xin Y."/>
            <person name="Zou X."/>
            <person name="Han Y."/>
            <person name="Worley K."/>
            <person name="Muzny D."/>
            <person name="Gibbs R."/>
        </authorList>
    </citation>
    <scope>NUCLEOTIDE SEQUENCE</scope>
    <source>
        <strain evidence="5">Sampled in the wild</strain>
    </source>
</reference>
<keyword evidence="1" id="KW-0524">Neurogenesis</keyword>
<dbReference type="OrthoDB" id="5976910at2759"/>
<evidence type="ECO:0000256" key="1">
    <source>
        <dbReference type="ARBA" id="ARBA00022902"/>
    </source>
</evidence>
<evidence type="ECO:0000256" key="3">
    <source>
        <dbReference type="SAM" id="MobiDB-lite"/>
    </source>
</evidence>
<dbReference type="Proteomes" id="UP000792457">
    <property type="component" value="Unassembled WGS sequence"/>
</dbReference>
<feature type="region of interest" description="Disordered" evidence="3">
    <location>
        <begin position="116"/>
        <end position="137"/>
    </location>
</feature>
<dbReference type="SUPFAM" id="SSF47459">
    <property type="entry name" value="HLH, helix-loop-helix DNA-binding domain"/>
    <property type="match status" value="1"/>
</dbReference>
<feature type="compositionally biased region" description="Polar residues" evidence="3">
    <location>
        <begin position="194"/>
        <end position="207"/>
    </location>
</feature>
<feature type="compositionally biased region" description="Low complexity" evidence="3">
    <location>
        <begin position="224"/>
        <end position="234"/>
    </location>
</feature>
<sequence length="283" mass="30348">MTLGPSPQKNSPTTCVLLSSAPVDSSSPQKMSVLLPAKRASPAGEAPTNPSANTGEMLRCKRRITFSGSVHPHIHHHQPASVARRNARERNRVKQVNNGFATLRQHIPMSLILAATSERSESPSDRSGRCSNSAAAKKMSKVETLRCAVEYIRSLQTLLESENPPPPSPQASVSSEGALGSQGSLLGGFYGHDFTSSEGSPSPTYQFPVQAPPPSSLSSPPPSSTSSSASPSPSYGSDETPMYTPSNTIFYNSHNPVNTETYEPMSPEDEELLDVISWWQQSQ</sequence>
<dbReference type="PANTHER" id="PTHR13935:SF106">
    <property type="entry name" value="ACHAETE-SCUTE COMPLEX PROTEIN T5-RELATED"/>
    <property type="match status" value="1"/>
</dbReference>
<comment type="caution">
    <text evidence="5">The sequence shown here is derived from an EMBL/GenBank/DDBJ whole genome shotgun (WGS) entry which is preliminary data.</text>
</comment>
<protein>
    <recommendedName>
        <fullName evidence="4">BHLH domain-containing protein</fullName>
    </recommendedName>
</protein>
<evidence type="ECO:0000313" key="5">
    <source>
        <dbReference type="EMBL" id="KAG8229298.1"/>
    </source>
</evidence>
<dbReference type="PROSITE" id="PS50888">
    <property type="entry name" value="BHLH"/>
    <property type="match status" value="1"/>
</dbReference>
<dbReference type="GO" id="GO:0000981">
    <property type="term" value="F:DNA-binding transcription factor activity, RNA polymerase II-specific"/>
    <property type="evidence" value="ECO:0007669"/>
    <property type="project" value="TreeGrafter"/>
</dbReference>
<feature type="region of interest" description="Disordered" evidence="3">
    <location>
        <begin position="1"/>
        <end position="54"/>
    </location>
</feature>
<feature type="compositionally biased region" description="Polar residues" evidence="3">
    <location>
        <begin position="1"/>
        <end position="30"/>
    </location>
</feature>
<dbReference type="AlphaFoldDB" id="A0A8K0K7H8"/>
<feature type="compositionally biased region" description="Basic and acidic residues" evidence="3">
    <location>
        <begin position="118"/>
        <end position="128"/>
    </location>
</feature>
<dbReference type="GO" id="GO:0007399">
    <property type="term" value="P:nervous system development"/>
    <property type="evidence" value="ECO:0007669"/>
    <property type="project" value="UniProtKB-KW"/>
</dbReference>
<evidence type="ECO:0000256" key="2">
    <source>
        <dbReference type="ARBA" id="ARBA00023125"/>
    </source>
</evidence>
<organism evidence="5 6">
    <name type="scientific">Ladona fulva</name>
    <name type="common">Scarce chaser dragonfly</name>
    <name type="synonym">Libellula fulva</name>
    <dbReference type="NCBI Taxonomy" id="123851"/>
    <lineage>
        <taxon>Eukaryota</taxon>
        <taxon>Metazoa</taxon>
        <taxon>Ecdysozoa</taxon>
        <taxon>Arthropoda</taxon>
        <taxon>Hexapoda</taxon>
        <taxon>Insecta</taxon>
        <taxon>Pterygota</taxon>
        <taxon>Palaeoptera</taxon>
        <taxon>Odonata</taxon>
        <taxon>Epiprocta</taxon>
        <taxon>Anisoptera</taxon>
        <taxon>Libelluloidea</taxon>
        <taxon>Libellulidae</taxon>
        <taxon>Ladona</taxon>
    </lineage>
</organism>
<dbReference type="PANTHER" id="PTHR13935">
    <property type="entry name" value="ACHAETE-SCUTE TRANSCRIPTION FACTOR-RELATED"/>
    <property type="match status" value="1"/>
</dbReference>
<proteinExistence type="predicted"/>
<dbReference type="Pfam" id="PF00010">
    <property type="entry name" value="HLH"/>
    <property type="match status" value="1"/>
</dbReference>
<evidence type="ECO:0000259" key="4">
    <source>
        <dbReference type="PROSITE" id="PS50888"/>
    </source>
</evidence>
<feature type="region of interest" description="Disordered" evidence="3">
    <location>
        <begin position="159"/>
        <end position="268"/>
    </location>
</feature>
<dbReference type="GO" id="GO:0046983">
    <property type="term" value="F:protein dimerization activity"/>
    <property type="evidence" value="ECO:0007669"/>
    <property type="project" value="InterPro"/>
</dbReference>
<dbReference type="Gene3D" id="4.10.280.10">
    <property type="entry name" value="Helix-loop-helix DNA-binding domain"/>
    <property type="match status" value="1"/>
</dbReference>
<dbReference type="CDD" id="cd19744">
    <property type="entry name" value="bHLH_TS_dAS-C_like"/>
    <property type="match status" value="1"/>
</dbReference>
<dbReference type="InterPro" id="IPR015660">
    <property type="entry name" value="MASH1/Ascl1a-like"/>
</dbReference>